<dbReference type="EC" id="3.1.-.-" evidence="9"/>
<evidence type="ECO:0000256" key="6">
    <source>
        <dbReference type="ARBA" id="ARBA00022801"/>
    </source>
</evidence>
<sequence>MSYRFMRIIVFFDLPTTSAIDLKNYRNFRKFLIKEGFMMMQESVYTKITKNMAHSTAIAHQVKLNLPKKGLVQMLTVTEKQYSRMEILLGEENGEYINDDRRLIIL</sequence>
<evidence type="ECO:0000256" key="7">
    <source>
        <dbReference type="ARBA" id="ARBA00022842"/>
    </source>
</evidence>
<dbReference type="Proteomes" id="UP000070383">
    <property type="component" value="Unassembled WGS sequence"/>
</dbReference>
<comment type="function">
    <text evidence="9">CRISPR (clustered regularly interspaced short palindromic repeat), is an adaptive immune system that provides protection against mobile genetic elements (viruses, transposable elements and conjugative plasmids). CRISPR clusters contain sequences complementary to antecedent mobile elements and target invading nucleic acids. CRISPR clusters are transcribed and processed into CRISPR RNA (crRNA). Functions as a ssRNA-specific endoribonuclease. Involved in the integration of spacer DNA into the CRISPR cassette.</text>
</comment>
<dbReference type="AlphaFoldDB" id="A0A133KEF4"/>
<evidence type="ECO:0000313" key="10">
    <source>
        <dbReference type="EMBL" id="KWZ77897.1"/>
    </source>
</evidence>
<dbReference type="HAMAP" id="MF_01471">
    <property type="entry name" value="Cas2"/>
    <property type="match status" value="1"/>
</dbReference>
<dbReference type="GO" id="GO:0004521">
    <property type="term" value="F:RNA endonuclease activity"/>
    <property type="evidence" value="ECO:0007669"/>
    <property type="project" value="InterPro"/>
</dbReference>
<dbReference type="InterPro" id="IPR021127">
    <property type="entry name" value="CRISPR_associated_Cas2"/>
</dbReference>
<keyword evidence="4 9" id="KW-0479">Metal-binding</keyword>
<reference evidence="11" key="1">
    <citation type="submission" date="2016-01" db="EMBL/GenBank/DDBJ databases">
        <authorList>
            <person name="Mitreva M."/>
            <person name="Pepin K.H."/>
            <person name="Mihindukulasuriya K.A."/>
            <person name="Fulton R."/>
            <person name="Fronick C."/>
            <person name="O'Laughlin M."/>
            <person name="Miner T."/>
            <person name="Herter B."/>
            <person name="Rosa B.A."/>
            <person name="Cordes M."/>
            <person name="Tomlinson C."/>
            <person name="Wollam A."/>
            <person name="Palsikar V.B."/>
            <person name="Mardis E.R."/>
            <person name="Wilson R.K."/>
        </authorList>
    </citation>
    <scope>NUCLEOTIDE SEQUENCE [LARGE SCALE GENOMIC DNA]</scope>
    <source>
        <strain evidence="11">MJR8151</strain>
    </source>
</reference>
<feature type="binding site" evidence="9">
    <location>
        <position position="13"/>
    </location>
    <ligand>
        <name>Mg(2+)</name>
        <dbReference type="ChEBI" id="CHEBI:18420"/>
        <note>catalytic</note>
    </ligand>
</feature>
<keyword evidence="3 9" id="KW-0540">Nuclease</keyword>
<evidence type="ECO:0000256" key="4">
    <source>
        <dbReference type="ARBA" id="ARBA00022723"/>
    </source>
</evidence>
<comment type="cofactor">
    <cofactor evidence="1 9">
        <name>Mg(2+)</name>
        <dbReference type="ChEBI" id="CHEBI:18420"/>
    </cofactor>
</comment>
<proteinExistence type="inferred from homology"/>
<evidence type="ECO:0000256" key="8">
    <source>
        <dbReference type="ARBA" id="ARBA00023118"/>
    </source>
</evidence>
<comment type="similarity">
    <text evidence="2 9">Belongs to the CRISPR-associated endoribonuclease Cas2 protein family.</text>
</comment>
<evidence type="ECO:0000256" key="1">
    <source>
        <dbReference type="ARBA" id="ARBA00001946"/>
    </source>
</evidence>
<dbReference type="OrthoDB" id="9791737at2"/>
<comment type="subunit">
    <text evidence="9">Homodimer, forms a heterotetramer with a Cas1 homodimer.</text>
</comment>
<dbReference type="InterPro" id="IPR019199">
    <property type="entry name" value="Virulence_VapD/CRISPR_Cas2"/>
</dbReference>
<dbReference type="NCBIfam" id="TIGR01573">
    <property type="entry name" value="cas2"/>
    <property type="match status" value="1"/>
</dbReference>
<evidence type="ECO:0000256" key="3">
    <source>
        <dbReference type="ARBA" id="ARBA00022722"/>
    </source>
</evidence>
<keyword evidence="5 9" id="KW-0255">Endonuclease</keyword>
<dbReference type="GO" id="GO:0051607">
    <property type="term" value="P:defense response to virus"/>
    <property type="evidence" value="ECO:0007669"/>
    <property type="project" value="UniProtKB-UniRule"/>
</dbReference>
<evidence type="ECO:0000256" key="5">
    <source>
        <dbReference type="ARBA" id="ARBA00022759"/>
    </source>
</evidence>
<dbReference type="Pfam" id="PF09827">
    <property type="entry name" value="CRISPR_Cas2"/>
    <property type="match status" value="1"/>
</dbReference>
<gene>
    <name evidence="9" type="primary">cas2</name>
    <name evidence="10" type="ORF">HMPREF3200_01106</name>
</gene>
<keyword evidence="8 9" id="KW-0051">Antiviral defense</keyword>
<dbReference type="GO" id="GO:0046872">
    <property type="term" value="F:metal ion binding"/>
    <property type="evidence" value="ECO:0007669"/>
    <property type="project" value="UniProtKB-UniRule"/>
</dbReference>
<accession>A0A133KEF4</accession>
<dbReference type="STRING" id="33036.HMPREF3200_01106"/>
<keyword evidence="7 9" id="KW-0460">Magnesium</keyword>
<comment type="caution">
    <text evidence="10">The sequence shown here is derived from an EMBL/GenBank/DDBJ whole genome shotgun (WGS) entry which is preliminary data.</text>
</comment>
<keyword evidence="11" id="KW-1185">Reference proteome</keyword>
<evidence type="ECO:0000313" key="11">
    <source>
        <dbReference type="Proteomes" id="UP000070383"/>
    </source>
</evidence>
<evidence type="ECO:0000256" key="9">
    <source>
        <dbReference type="HAMAP-Rule" id="MF_01471"/>
    </source>
</evidence>
<dbReference type="GO" id="GO:0016787">
    <property type="term" value="F:hydrolase activity"/>
    <property type="evidence" value="ECO:0007669"/>
    <property type="project" value="UniProtKB-KW"/>
</dbReference>
<keyword evidence="6 9" id="KW-0378">Hydrolase</keyword>
<dbReference type="EMBL" id="LRPM01000041">
    <property type="protein sequence ID" value="KWZ77897.1"/>
    <property type="molecule type" value="Genomic_DNA"/>
</dbReference>
<dbReference type="PATRIC" id="fig|33036.3.peg.1094"/>
<organism evidence="10 11">
    <name type="scientific">Anaerococcus tetradius</name>
    <dbReference type="NCBI Taxonomy" id="33036"/>
    <lineage>
        <taxon>Bacteria</taxon>
        <taxon>Bacillati</taxon>
        <taxon>Bacillota</taxon>
        <taxon>Tissierellia</taxon>
        <taxon>Tissierellales</taxon>
        <taxon>Peptoniphilaceae</taxon>
        <taxon>Anaerococcus</taxon>
    </lineage>
</organism>
<evidence type="ECO:0000256" key="2">
    <source>
        <dbReference type="ARBA" id="ARBA00009959"/>
    </source>
</evidence>
<dbReference type="SUPFAM" id="SSF143430">
    <property type="entry name" value="TTP0101/SSO1404-like"/>
    <property type="match status" value="1"/>
</dbReference>
<protein>
    <recommendedName>
        <fullName evidence="9">CRISPR-associated endoribonuclease Cas2</fullName>
        <ecNumber evidence="9">3.1.-.-</ecNumber>
    </recommendedName>
</protein>
<name>A0A133KEF4_9FIRM</name>
<dbReference type="GO" id="GO:0043571">
    <property type="term" value="P:maintenance of CRISPR repeat elements"/>
    <property type="evidence" value="ECO:0007669"/>
    <property type="project" value="UniProtKB-UniRule"/>
</dbReference>